<accession>A0AAD6JWN6</accession>
<sequence>MSLFSLCLHHCDHQHLLRYSLAHPHHWPSFSSHLLYCNQPWTSFDQSCAWPPL</sequence>
<organism evidence="1 2">
    <name type="scientific">Salix udensis</name>
    <dbReference type="NCBI Taxonomy" id="889485"/>
    <lineage>
        <taxon>Eukaryota</taxon>
        <taxon>Viridiplantae</taxon>
        <taxon>Streptophyta</taxon>
        <taxon>Embryophyta</taxon>
        <taxon>Tracheophyta</taxon>
        <taxon>Spermatophyta</taxon>
        <taxon>Magnoliopsida</taxon>
        <taxon>eudicotyledons</taxon>
        <taxon>Gunneridae</taxon>
        <taxon>Pentapetalae</taxon>
        <taxon>rosids</taxon>
        <taxon>fabids</taxon>
        <taxon>Malpighiales</taxon>
        <taxon>Salicaceae</taxon>
        <taxon>Saliceae</taxon>
        <taxon>Salix</taxon>
    </lineage>
</organism>
<dbReference type="AlphaFoldDB" id="A0AAD6JWN6"/>
<dbReference type="Proteomes" id="UP001162972">
    <property type="component" value="Chromosome 5"/>
</dbReference>
<gene>
    <name evidence="1" type="ORF">OIU84_005548</name>
</gene>
<name>A0AAD6JWN6_9ROSI</name>
<comment type="caution">
    <text evidence="1">The sequence shown here is derived from an EMBL/GenBank/DDBJ whole genome shotgun (WGS) entry which is preliminary data.</text>
</comment>
<protein>
    <submittedName>
        <fullName evidence="1">Uncharacterized protein</fullName>
    </submittedName>
</protein>
<dbReference type="EMBL" id="JAPFFJ010000013">
    <property type="protein sequence ID" value="KAJ6412517.1"/>
    <property type="molecule type" value="Genomic_DNA"/>
</dbReference>
<evidence type="ECO:0000313" key="1">
    <source>
        <dbReference type="EMBL" id="KAJ6412517.1"/>
    </source>
</evidence>
<evidence type="ECO:0000313" key="2">
    <source>
        <dbReference type="Proteomes" id="UP001162972"/>
    </source>
</evidence>
<keyword evidence="2" id="KW-1185">Reference proteome</keyword>
<proteinExistence type="predicted"/>
<reference evidence="1 2" key="1">
    <citation type="journal article" date="2023" name="Int. J. Mol. Sci.">
        <title>De Novo Assembly and Annotation of 11 Diverse Shrub Willow (Salix) Genomes Reveals Novel Gene Organization in Sex-Linked Regions.</title>
        <authorList>
            <person name="Hyden B."/>
            <person name="Feng K."/>
            <person name="Yates T.B."/>
            <person name="Jawdy S."/>
            <person name="Cereghino C."/>
            <person name="Smart L.B."/>
            <person name="Muchero W."/>
        </authorList>
    </citation>
    <scope>NUCLEOTIDE SEQUENCE [LARGE SCALE GENOMIC DNA]</scope>
    <source>
        <tissue evidence="1">Shoot tip</tissue>
    </source>
</reference>